<proteinExistence type="predicted"/>
<reference evidence="3 4" key="1">
    <citation type="submission" date="2018-06" db="EMBL/GenBank/DDBJ databases">
        <authorList>
            <consortium name="Pathogen Informatics"/>
            <person name="Doyle S."/>
        </authorList>
    </citation>
    <scope>NUCLEOTIDE SEQUENCE [LARGE SCALE GENOMIC DNA]</scope>
    <source>
        <strain evidence="3 4">NCTC11842</strain>
    </source>
</reference>
<dbReference type="AlphaFoldDB" id="A0A2X2EXQ3"/>
<organism evidence="3 4">
    <name type="scientific">Pseudomonas luteola</name>
    <dbReference type="NCBI Taxonomy" id="47886"/>
    <lineage>
        <taxon>Bacteria</taxon>
        <taxon>Pseudomonadati</taxon>
        <taxon>Pseudomonadota</taxon>
        <taxon>Gammaproteobacteria</taxon>
        <taxon>Pseudomonadales</taxon>
        <taxon>Pseudomonadaceae</taxon>
        <taxon>Pseudomonas</taxon>
    </lineage>
</organism>
<gene>
    <name evidence="2" type="ORF">IRZ65_15685</name>
    <name evidence="3" type="ORF">NCTC11842_04890</name>
</gene>
<protein>
    <recommendedName>
        <fullName evidence="6">Lipoprotein</fullName>
    </recommendedName>
</protein>
<dbReference type="EMBL" id="JADMCD010000008">
    <property type="protein sequence ID" value="MBF8642127.1"/>
    <property type="molecule type" value="Genomic_DNA"/>
</dbReference>
<dbReference type="RefSeq" id="WP_010796625.1">
    <property type="nucleotide sequence ID" value="NZ_FQYS01000007.1"/>
</dbReference>
<sequence>MRFMALWMALSLLPLSCLADIKVDLTDYIVQASEPKRTETLAKLPPIIEQFGKSLGCSFSMDPRNIIPYQLDGKSVFLAVYELDVGCSGTPTATRPLMAILRQSPGGDYFIDADYSMPKQSSTELPKHISSLFIRNDDLWYQGLTFKAADASCCPTLDVTGRIALENGVWKEHQRMPLERIPSTVTP</sequence>
<reference evidence="2 5" key="2">
    <citation type="submission" date="2020-10" db="EMBL/GenBank/DDBJ databases">
        <title>Genome sequences of Pseudomonas isolates.</title>
        <authorList>
            <person name="Wessels L."/>
            <person name="Reich F."/>
            <person name="Hammerl J."/>
        </authorList>
    </citation>
    <scope>NUCLEOTIDE SEQUENCE [LARGE SCALE GENOMIC DNA]</scope>
    <source>
        <strain evidence="2 5">20-MO00624-0</strain>
    </source>
</reference>
<accession>A0A2X2EXQ3</accession>
<name>A0A2X2EXQ3_PSELU</name>
<feature type="signal peptide" evidence="1">
    <location>
        <begin position="1"/>
        <end position="19"/>
    </location>
</feature>
<evidence type="ECO:0000313" key="3">
    <source>
        <dbReference type="EMBL" id="SPZ13169.1"/>
    </source>
</evidence>
<evidence type="ECO:0008006" key="6">
    <source>
        <dbReference type="Google" id="ProtNLM"/>
    </source>
</evidence>
<evidence type="ECO:0000313" key="5">
    <source>
        <dbReference type="Proteomes" id="UP000626180"/>
    </source>
</evidence>
<dbReference type="EMBL" id="UAUF01000014">
    <property type="protein sequence ID" value="SPZ13169.1"/>
    <property type="molecule type" value="Genomic_DNA"/>
</dbReference>
<feature type="chain" id="PRO_5015981238" description="Lipoprotein" evidence="1">
    <location>
        <begin position="20"/>
        <end position="187"/>
    </location>
</feature>
<dbReference type="Proteomes" id="UP000250443">
    <property type="component" value="Unassembled WGS sequence"/>
</dbReference>
<evidence type="ECO:0000313" key="4">
    <source>
        <dbReference type="Proteomes" id="UP000250443"/>
    </source>
</evidence>
<evidence type="ECO:0000313" key="2">
    <source>
        <dbReference type="EMBL" id="MBF8642127.1"/>
    </source>
</evidence>
<keyword evidence="1" id="KW-0732">Signal</keyword>
<keyword evidence="5" id="KW-1185">Reference proteome</keyword>
<evidence type="ECO:0000256" key="1">
    <source>
        <dbReference type="SAM" id="SignalP"/>
    </source>
</evidence>
<dbReference type="Proteomes" id="UP000626180">
    <property type="component" value="Unassembled WGS sequence"/>
</dbReference>